<dbReference type="Gene3D" id="3.40.720.10">
    <property type="entry name" value="Alkaline Phosphatase, subunit A"/>
    <property type="match status" value="1"/>
</dbReference>
<comment type="similarity">
    <text evidence="1">Belongs to the sulfatase family.</text>
</comment>
<evidence type="ECO:0000256" key="1">
    <source>
        <dbReference type="ARBA" id="ARBA00008779"/>
    </source>
</evidence>
<dbReference type="InterPro" id="IPR000917">
    <property type="entry name" value="Sulfatase_N"/>
</dbReference>
<dbReference type="OrthoDB" id="9777768at2"/>
<dbReference type="PANTHER" id="PTHR42693:SF33">
    <property type="entry name" value="ARYLSULFATASE"/>
    <property type="match status" value="1"/>
</dbReference>
<evidence type="ECO:0000259" key="2">
    <source>
        <dbReference type="Pfam" id="PF00884"/>
    </source>
</evidence>
<dbReference type="PANTHER" id="PTHR42693">
    <property type="entry name" value="ARYLSULFATASE FAMILY MEMBER"/>
    <property type="match status" value="1"/>
</dbReference>
<dbReference type="InterPro" id="IPR017850">
    <property type="entry name" value="Alkaline_phosphatase_core_sf"/>
</dbReference>
<reference evidence="3 4" key="1">
    <citation type="journal article" date="2010" name="J. Bacteriol.">
        <title>Genome sequence of Lentisphaera araneosa HTCC2155T, the type species of the order Lentisphaerales in the phylum Lentisphaerae.</title>
        <authorList>
            <person name="Thrash J.C."/>
            <person name="Cho J.C."/>
            <person name="Vergin K.L."/>
            <person name="Morris R.M."/>
            <person name="Giovannoni S.J."/>
        </authorList>
    </citation>
    <scope>NUCLEOTIDE SEQUENCE [LARGE SCALE GENOMIC DNA]</scope>
    <source>
        <strain evidence="3 4">HTCC2155</strain>
    </source>
</reference>
<sequence length="459" mass="51980">MRQLVLLLYFLTTLNLSVFAGDSLKNTKPNILVIFTDDQVYRAIAYNNPAVKTPHLDKLAREGLILNNVYVASPICTASRAAMMSGVYPQQNGVVALNHKAFKKYYAGAERAEQSLPRQMKKAGYHCAFWGKSHIGPPKSYGFDEGEETKGHDDVETFKRANSFLQKAAKSSKPFFLWLAPRQPHLPLYPQQKWLDLYNENELKLDANYLEEPLPSSVFNQGKPGENFHRDSNYTKVWKKLPGGPPRNEATMRSFIKAYYAVISHLDSQVGQMIENMEQLGIKDNTVIVFLSDNGYHLGNHGLGNKITMHEESVRVPMFINWSQLTSKGKRSDALVSSLDLYPSLLDLAGVPLPNHLMGKSLLPIFKDEKANVRQVVFSECVGVGAKVGEGHRMARNKKWKYILTGTDEQFLYNQSKDPYELSNQTGKPEQLPILNELKRSMSKWMEQIGDRKFPHAIK</sequence>
<dbReference type="Pfam" id="PF00884">
    <property type="entry name" value="Sulfatase"/>
    <property type="match status" value="1"/>
</dbReference>
<evidence type="ECO:0000313" key="4">
    <source>
        <dbReference type="Proteomes" id="UP000004947"/>
    </source>
</evidence>
<dbReference type="GO" id="GO:0004065">
    <property type="term" value="F:arylsulfatase activity"/>
    <property type="evidence" value="ECO:0007669"/>
    <property type="project" value="TreeGrafter"/>
</dbReference>
<protein>
    <recommendedName>
        <fullName evidence="2">Sulfatase N-terminal domain-containing protein</fullName>
    </recommendedName>
</protein>
<gene>
    <name evidence="3" type="ORF">LNTAR_06729</name>
</gene>
<dbReference type="STRING" id="313628.LNTAR_06729"/>
<dbReference type="AlphaFoldDB" id="A6DNH2"/>
<comment type="caution">
    <text evidence="3">The sequence shown here is derived from an EMBL/GenBank/DDBJ whole genome shotgun (WGS) entry which is preliminary data.</text>
</comment>
<organism evidence="3 4">
    <name type="scientific">Lentisphaera araneosa HTCC2155</name>
    <dbReference type="NCBI Taxonomy" id="313628"/>
    <lineage>
        <taxon>Bacteria</taxon>
        <taxon>Pseudomonadati</taxon>
        <taxon>Lentisphaerota</taxon>
        <taxon>Lentisphaeria</taxon>
        <taxon>Lentisphaerales</taxon>
        <taxon>Lentisphaeraceae</taxon>
        <taxon>Lentisphaera</taxon>
    </lineage>
</organism>
<accession>A6DNH2</accession>
<proteinExistence type="inferred from homology"/>
<dbReference type="eggNOG" id="COG3119">
    <property type="taxonomic scope" value="Bacteria"/>
</dbReference>
<keyword evidence="4" id="KW-1185">Reference proteome</keyword>
<name>A6DNH2_9BACT</name>
<feature type="domain" description="Sulfatase N-terminal" evidence="2">
    <location>
        <begin position="29"/>
        <end position="351"/>
    </location>
</feature>
<dbReference type="RefSeq" id="WP_007279410.1">
    <property type="nucleotide sequence ID" value="NZ_ABCK01000013.1"/>
</dbReference>
<dbReference type="SUPFAM" id="SSF53649">
    <property type="entry name" value="Alkaline phosphatase-like"/>
    <property type="match status" value="1"/>
</dbReference>
<dbReference type="Proteomes" id="UP000004947">
    <property type="component" value="Unassembled WGS sequence"/>
</dbReference>
<dbReference type="EMBL" id="ABCK01000013">
    <property type="protein sequence ID" value="EDM26920.1"/>
    <property type="molecule type" value="Genomic_DNA"/>
</dbReference>
<evidence type="ECO:0000313" key="3">
    <source>
        <dbReference type="EMBL" id="EDM26920.1"/>
    </source>
</evidence>
<dbReference type="InterPro" id="IPR050738">
    <property type="entry name" value="Sulfatase"/>
</dbReference>